<dbReference type="GO" id="GO:0003677">
    <property type="term" value="F:DNA binding"/>
    <property type="evidence" value="ECO:0007669"/>
    <property type="project" value="UniProtKB-KW"/>
</dbReference>
<dbReference type="Proteomes" id="UP000319732">
    <property type="component" value="Unassembled WGS sequence"/>
</dbReference>
<dbReference type="SMART" id="SM00530">
    <property type="entry name" value="HTH_XRE"/>
    <property type="match status" value="1"/>
</dbReference>
<evidence type="ECO:0000313" key="3">
    <source>
        <dbReference type="EMBL" id="TQV85270.1"/>
    </source>
</evidence>
<keyword evidence="1" id="KW-0238">DNA-binding</keyword>
<dbReference type="InterPro" id="IPR050807">
    <property type="entry name" value="TransReg_Diox_bact_type"/>
</dbReference>
<dbReference type="AlphaFoldDB" id="A0A545U741"/>
<name>A0A545U741_9GAMM</name>
<dbReference type="PANTHER" id="PTHR46797">
    <property type="entry name" value="HTH-TYPE TRANSCRIPTIONAL REGULATOR"/>
    <property type="match status" value="1"/>
</dbReference>
<feature type="domain" description="HTH cro/C1-type" evidence="2">
    <location>
        <begin position="14"/>
        <end position="68"/>
    </location>
</feature>
<gene>
    <name evidence="3" type="ORF">FKG94_03335</name>
</gene>
<sequence length="79" mass="8820">MPPHPHLLALGRRIKHLRLEKGYKQKRLAEHIGIDRSYIGGVERGERNPGIVNLVRIAMALEVEVGDLFPPVTSLSSES</sequence>
<dbReference type="PANTHER" id="PTHR46797:SF1">
    <property type="entry name" value="METHYLPHOSPHONATE SYNTHASE"/>
    <property type="match status" value="1"/>
</dbReference>
<dbReference type="InterPro" id="IPR001387">
    <property type="entry name" value="Cro/C1-type_HTH"/>
</dbReference>
<dbReference type="OrthoDB" id="9800901at2"/>
<reference evidence="3 4" key="1">
    <citation type="submission" date="2019-06" db="EMBL/GenBank/DDBJ databases">
        <title>Whole genome sequence for Cellvibrionaceae sp. R142.</title>
        <authorList>
            <person name="Wang G."/>
        </authorList>
    </citation>
    <scope>NUCLEOTIDE SEQUENCE [LARGE SCALE GENOMIC DNA]</scope>
    <source>
        <strain evidence="3 4">R142</strain>
    </source>
</reference>
<dbReference type="SUPFAM" id="SSF47413">
    <property type="entry name" value="lambda repressor-like DNA-binding domains"/>
    <property type="match status" value="1"/>
</dbReference>
<proteinExistence type="predicted"/>
<dbReference type="PROSITE" id="PS50943">
    <property type="entry name" value="HTH_CROC1"/>
    <property type="match status" value="1"/>
</dbReference>
<dbReference type="Pfam" id="PF01381">
    <property type="entry name" value="HTH_3"/>
    <property type="match status" value="1"/>
</dbReference>
<dbReference type="EMBL" id="VHSG01000004">
    <property type="protein sequence ID" value="TQV85270.1"/>
    <property type="molecule type" value="Genomic_DNA"/>
</dbReference>
<dbReference type="GO" id="GO:0003700">
    <property type="term" value="F:DNA-binding transcription factor activity"/>
    <property type="evidence" value="ECO:0007669"/>
    <property type="project" value="TreeGrafter"/>
</dbReference>
<protein>
    <submittedName>
        <fullName evidence="3">Helix-turn-helix transcriptional regulator</fullName>
    </submittedName>
</protein>
<accession>A0A545U741</accession>
<organism evidence="3 4">
    <name type="scientific">Exilibacterium tricleocarpae</name>
    <dbReference type="NCBI Taxonomy" id="2591008"/>
    <lineage>
        <taxon>Bacteria</taxon>
        <taxon>Pseudomonadati</taxon>
        <taxon>Pseudomonadota</taxon>
        <taxon>Gammaproteobacteria</taxon>
        <taxon>Cellvibrionales</taxon>
        <taxon>Cellvibrionaceae</taxon>
        <taxon>Exilibacterium</taxon>
    </lineage>
</organism>
<keyword evidence="4" id="KW-1185">Reference proteome</keyword>
<dbReference type="GO" id="GO:0005829">
    <property type="term" value="C:cytosol"/>
    <property type="evidence" value="ECO:0007669"/>
    <property type="project" value="TreeGrafter"/>
</dbReference>
<evidence type="ECO:0000259" key="2">
    <source>
        <dbReference type="PROSITE" id="PS50943"/>
    </source>
</evidence>
<evidence type="ECO:0000256" key="1">
    <source>
        <dbReference type="ARBA" id="ARBA00023125"/>
    </source>
</evidence>
<dbReference type="InterPro" id="IPR010982">
    <property type="entry name" value="Lambda_DNA-bd_dom_sf"/>
</dbReference>
<dbReference type="CDD" id="cd00093">
    <property type="entry name" value="HTH_XRE"/>
    <property type="match status" value="1"/>
</dbReference>
<comment type="caution">
    <text evidence="3">The sequence shown here is derived from an EMBL/GenBank/DDBJ whole genome shotgun (WGS) entry which is preliminary data.</text>
</comment>
<dbReference type="Gene3D" id="1.10.260.40">
    <property type="entry name" value="lambda repressor-like DNA-binding domains"/>
    <property type="match status" value="1"/>
</dbReference>
<evidence type="ECO:0000313" key="4">
    <source>
        <dbReference type="Proteomes" id="UP000319732"/>
    </source>
</evidence>